<reference evidence="3" key="1">
    <citation type="submission" date="2022-11" db="UniProtKB">
        <authorList>
            <consortium name="WormBaseParasite"/>
        </authorList>
    </citation>
    <scope>IDENTIFICATION</scope>
</reference>
<accession>A0A914H5R2</accession>
<name>A0A914H5R2_GLORO</name>
<keyword evidence="2" id="KW-1185">Reference proteome</keyword>
<protein>
    <submittedName>
        <fullName evidence="3">Uncharacterized protein</fullName>
    </submittedName>
</protein>
<evidence type="ECO:0000313" key="2">
    <source>
        <dbReference type="Proteomes" id="UP000887572"/>
    </source>
</evidence>
<proteinExistence type="predicted"/>
<keyword evidence="1" id="KW-0472">Membrane</keyword>
<dbReference type="AlphaFoldDB" id="A0A914H5R2"/>
<organism evidence="2 3">
    <name type="scientific">Globodera rostochiensis</name>
    <name type="common">Golden nematode worm</name>
    <name type="synonym">Heterodera rostochiensis</name>
    <dbReference type="NCBI Taxonomy" id="31243"/>
    <lineage>
        <taxon>Eukaryota</taxon>
        <taxon>Metazoa</taxon>
        <taxon>Ecdysozoa</taxon>
        <taxon>Nematoda</taxon>
        <taxon>Chromadorea</taxon>
        <taxon>Rhabditida</taxon>
        <taxon>Tylenchina</taxon>
        <taxon>Tylenchomorpha</taxon>
        <taxon>Tylenchoidea</taxon>
        <taxon>Heteroderidae</taxon>
        <taxon>Heteroderinae</taxon>
        <taxon>Globodera</taxon>
    </lineage>
</organism>
<feature type="transmembrane region" description="Helical" evidence="1">
    <location>
        <begin position="162"/>
        <end position="183"/>
    </location>
</feature>
<keyword evidence="1" id="KW-0812">Transmembrane</keyword>
<evidence type="ECO:0000256" key="1">
    <source>
        <dbReference type="SAM" id="Phobius"/>
    </source>
</evidence>
<dbReference type="Proteomes" id="UP000887572">
    <property type="component" value="Unplaced"/>
</dbReference>
<dbReference type="WBParaSite" id="Gr19_v10_g14079.t1">
    <property type="protein sequence ID" value="Gr19_v10_g14079.t1"/>
    <property type="gene ID" value="Gr19_v10_g14079"/>
</dbReference>
<keyword evidence="1" id="KW-1133">Transmembrane helix</keyword>
<evidence type="ECO:0000313" key="3">
    <source>
        <dbReference type="WBParaSite" id="Gr19_v10_g14079.t1"/>
    </source>
</evidence>
<sequence length="186" mass="21598">MIFLFDETSSYSIQNPSNFWQNLMQKYGIWDKQMAVEMDESDSFIEKLSMKEPLSPNEFPGLFFNLFKLGNFYELVNAGKSTAVQIELPEIVQSLATIWSEMSRINNGENAKEIVQKIVYLWQLVKQNDKFNEYFGNKSEGKNRRGKRRNRIIFVSSDSGSIMVSLLIIAVLIVALLLCVCWCRRR</sequence>